<keyword evidence="3" id="KW-1185">Reference proteome</keyword>
<gene>
    <name evidence="2" type="ORF">BD626DRAFT_563544</name>
</gene>
<reference evidence="2 3" key="1">
    <citation type="journal article" date="2019" name="New Phytol.">
        <title>Comparative genomics reveals unique wood-decay strategies and fruiting body development in the Schizophyllaceae.</title>
        <authorList>
            <person name="Almasi E."/>
            <person name="Sahu N."/>
            <person name="Krizsan K."/>
            <person name="Balint B."/>
            <person name="Kovacs G.M."/>
            <person name="Kiss B."/>
            <person name="Cseklye J."/>
            <person name="Drula E."/>
            <person name="Henrissat B."/>
            <person name="Nagy I."/>
            <person name="Chovatia M."/>
            <person name="Adam C."/>
            <person name="LaButti K."/>
            <person name="Lipzen A."/>
            <person name="Riley R."/>
            <person name="Grigoriev I.V."/>
            <person name="Nagy L.G."/>
        </authorList>
    </citation>
    <scope>NUCLEOTIDE SEQUENCE [LARGE SCALE GENOMIC DNA]</scope>
    <source>
        <strain evidence="2 3">NL-1724</strain>
    </source>
</reference>
<comment type="caution">
    <text evidence="2">The sequence shown here is derived from an EMBL/GenBank/DDBJ whole genome shotgun (WGS) entry which is preliminary data.</text>
</comment>
<accession>A0A550CYJ1</accession>
<evidence type="ECO:0000313" key="2">
    <source>
        <dbReference type="EMBL" id="TRM69828.1"/>
    </source>
</evidence>
<dbReference type="EMBL" id="VDMD01000001">
    <property type="protein sequence ID" value="TRM69828.1"/>
    <property type="molecule type" value="Genomic_DNA"/>
</dbReference>
<feature type="compositionally biased region" description="Basic and acidic residues" evidence="1">
    <location>
        <begin position="64"/>
        <end position="73"/>
    </location>
</feature>
<organism evidence="2 3">
    <name type="scientific">Schizophyllum amplum</name>
    <dbReference type="NCBI Taxonomy" id="97359"/>
    <lineage>
        <taxon>Eukaryota</taxon>
        <taxon>Fungi</taxon>
        <taxon>Dikarya</taxon>
        <taxon>Basidiomycota</taxon>
        <taxon>Agaricomycotina</taxon>
        <taxon>Agaricomycetes</taxon>
        <taxon>Agaricomycetidae</taxon>
        <taxon>Agaricales</taxon>
        <taxon>Schizophyllaceae</taxon>
        <taxon>Schizophyllum</taxon>
    </lineage>
</organism>
<sequence>MVRLSDLMAARRPCFIHATCRSSRSLTSKVIALNIVPSAVCSADNVSHSTGEIVEVQGSGDDAKYTIRNDNTGKETTYQPMNIVGPA</sequence>
<evidence type="ECO:0000313" key="3">
    <source>
        <dbReference type="Proteomes" id="UP000320762"/>
    </source>
</evidence>
<feature type="region of interest" description="Disordered" evidence="1">
    <location>
        <begin position="64"/>
        <end position="87"/>
    </location>
</feature>
<evidence type="ECO:0000256" key="1">
    <source>
        <dbReference type="SAM" id="MobiDB-lite"/>
    </source>
</evidence>
<protein>
    <submittedName>
        <fullName evidence="2">Uncharacterized protein</fullName>
    </submittedName>
</protein>
<name>A0A550CYJ1_9AGAR</name>
<dbReference type="OrthoDB" id="10052172at2759"/>
<proteinExistence type="predicted"/>
<dbReference type="Proteomes" id="UP000320762">
    <property type="component" value="Unassembled WGS sequence"/>
</dbReference>
<dbReference type="AlphaFoldDB" id="A0A550CYJ1"/>